<reference evidence="3 4" key="1">
    <citation type="journal article" date="2024" name="BMC Genomics">
        <title>De novo assembly and annotation of Popillia japonica's genome with initial clues to its potential as an invasive pest.</title>
        <authorList>
            <person name="Cucini C."/>
            <person name="Boschi S."/>
            <person name="Funari R."/>
            <person name="Cardaioli E."/>
            <person name="Iannotti N."/>
            <person name="Marturano G."/>
            <person name="Paoli F."/>
            <person name="Bruttini M."/>
            <person name="Carapelli A."/>
            <person name="Frati F."/>
            <person name="Nardi F."/>
        </authorList>
    </citation>
    <scope>NUCLEOTIDE SEQUENCE [LARGE SCALE GENOMIC DNA]</scope>
    <source>
        <strain evidence="3">DMR45628</strain>
    </source>
</reference>
<accession>A0AAW1MB64</accession>
<dbReference type="AlphaFoldDB" id="A0AAW1MB64"/>
<evidence type="ECO:0000313" key="4">
    <source>
        <dbReference type="Proteomes" id="UP001458880"/>
    </source>
</evidence>
<comment type="caution">
    <text evidence="3">The sequence shown here is derived from an EMBL/GenBank/DDBJ whole genome shotgun (WGS) entry which is preliminary data.</text>
</comment>
<dbReference type="Proteomes" id="UP001458880">
    <property type="component" value="Unassembled WGS sequence"/>
</dbReference>
<evidence type="ECO:0000313" key="3">
    <source>
        <dbReference type="EMBL" id="KAK9744919.1"/>
    </source>
</evidence>
<keyword evidence="1" id="KW-0472">Membrane</keyword>
<keyword evidence="4" id="KW-1185">Reference proteome</keyword>
<proteinExistence type="predicted"/>
<feature type="signal peptide" evidence="2">
    <location>
        <begin position="1"/>
        <end position="24"/>
    </location>
</feature>
<feature type="transmembrane region" description="Helical" evidence="1">
    <location>
        <begin position="231"/>
        <end position="248"/>
    </location>
</feature>
<organism evidence="3 4">
    <name type="scientific">Popillia japonica</name>
    <name type="common">Japanese beetle</name>
    <dbReference type="NCBI Taxonomy" id="7064"/>
    <lineage>
        <taxon>Eukaryota</taxon>
        <taxon>Metazoa</taxon>
        <taxon>Ecdysozoa</taxon>
        <taxon>Arthropoda</taxon>
        <taxon>Hexapoda</taxon>
        <taxon>Insecta</taxon>
        <taxon>Pterygota</taxon>
        <taxon>Neoptera</taxon>
        <taxon>Endopterygota</taxon>
        <taxon>Coleoptera</taxon>
        <taxon>Polyphaga</taxon>
        <taxon>Scarabaeiformia</taxon>
        <taxon>Scarabaeidae</taxon>
        <taxon>Rutelinae</taxon>
        <taxon>Popillia</taxon>
    </lineage>
</organism>
<sequence length="249" mass="27841">MSYVLKLLIPTIAFISVCIPATQCIKHNFVVVIRQKTKYRGAGALILPGWVITSGIAIGTNNRNLSVKGWLNGGQEHVTNITKIYRRQRLRLLELERKFLLGGVPTLPMATRFDGYVREKIICREYAYDEKIIRYSVKLEKNEDCELEDRAELCVSRMPICHSPKGAFIVCAGLLMGVRVDSDTCGNRNVFSSIATVDNRILGDMGNKDDGYLIEATIPAGKSILLNRANLLEYSVLIYILLLLSFVVG</sequence>
<keyword evidence="1" id="KW-0812">Transmembrane</keyword>
<gene>
    <name evidence="3" type="ORF">QE152_g7433</name>
</gene>
<feature type="chain" id="PRO_5043362788" evidence="2">
    <location>
        <begin position="25"/>
        <end position="249"/>
    </location>
</feature>
<dbReference type="EMBL" id="JASPKY010000054">
    <property type="protein sequence ID" value="KAK9744919.1"/>
    <property type="molecule type" value="Genomic_DNA"/>
</dbReference>
<keyword evidence="2" id="KW-0732">Signal</keyword>
<keyword evidence="1" id="KW-1133">Transmembrane helix</keyword>
<evidence type="ECO:0000256" key="2">
    <source>
        <dbReference type="SAM" id="SignalP"/>
    </source>
</evidence>
<name>A0AAW1MB64_POPJA</name>
<protein>
    <submittedName>
        <fullName evidence="3">Uncharacterized protein</fullName>
    </submittedName>
</protein>
<evidence type="ECO:0000256" key="1">
    <source>
        <dbReference type="SAM" id="Phobius"/>
    </source>
</evidence>